<evidence type="ECO:0000256" key="1">
    <source>
        <dbReference type="ARBA" id="ARBA00022737"/>
    </source>
</evidence>
<protein>
    <submittedName>
        <fullName evidence="3">RCC1/BLIP-II protein</fullName>
    </submittedName>
</protein>
<dbReference type="PROSITE" id="PS00626">
    <property type="entry name" value="RCC1_2"/>
    <property type="match status" value="1"/>
</dbReference>
<name>A0A1Y2IJ95_TRAC3</name>
<evidence type="ECO:0000313" key="3">
    <source>
        <dbReference type="EMBL" id="OSD01187.1"/>
    </source>
</evidence>
<dbReference type="InterPro" id="IPR000408">
    <property type="entry name" value="Reg_chr_condens"/>
</dbReference>
<dbReference type="PANTHER" id="PTHR22870">
    <property type="entry name" value="REGULATOR OF CHROMOSOME CONDENSATION"/>
    <property type="match status" value="1"/>
</dbReference>
<dbReference type="Gene3D" id="2.130.10.30">
    <property type="entry name" value="Regulator of chromosome condensation 1/beta-lactamase-inhibitor protein II"/>
    <property type="match status" value="2"/>
</dbReference>
<accession>A0A1Y2IJ95</accession>
<evidence type="ECO:0000256" key="2">
    <source>
        <dbReference type="PROSITE-ProRule" id="PRU00235"/>
    </source>
</evidence>
<gene>
    <name evidence="3" type="ORF">PYCCODRAFT_552432</name>
</gene>
<dbReference type="InterPro" id="IPR009091">
    <property type="entry name" value="RCC1/BLIP-II"/>
</dbReference>
<dbReference type="EMBL" id="KZ084113">
    <property type="protein sequence ID" value="OSD01187.1"/>
    <property type="molecule type" value="Genomic_DNA"/>
</dbReference>
<feature type="repeat" description="RCC1" evidence="2">
    <location>
        <begin position="226"/>
        <end position="282"/>
    </location>
</feature>
<proteinExistence type="predicted"/>
<organism evidence="3 4">
    <name type="scientific">Trametes coccinea (strain BRFM310)</name>
    <name type="common">Pycnoporus coccineus</name>
    <dbReference type="NCBI Taxonomy" id="1353009"/>
    <lineage>
        <taxon>Eukaryota</taxon>
        <taxon>Fungi</taxon>
        <taxon>Dikarya</taxon>
        <taxon>Basidiomycota</taxon>
        <taxon>Agaricomycotina</taxon>
        <taxon>Agaricomycetes</taxon>
        <taxon>Polyporales</taxon>
        <taxon>Polyporaceae</taxon>
        <taxon>Trametes</taxon>
    </lineage>
</organism>
<dbReference type="AlphaFoldDB" id="A0A1Y2IJ95"/>
<keyword evidence="4" id="KW-1185">Reference proteome</keyword>
<dbReference type="PROSITE" id="PS50012">
    <property type="entry name" value="RCC1_3"/>
    <property type="match status" value="3"/>
</dbReference>
<dbReference type="PANTHER" id="PTHR22870:SF466">
    <property type="entry name" value="ANKYRIN REPEAT-CONTAINING PROTEIN"/>
    <property type="match status" value="1"/>
</dbReference>
<dbReference type="OrthoDB" id="5370059at2759"/>
<dbReference type="STRING" id="1353009.A0A1Y2IJ95"/>
<reference evidence="3 4" key="1">
    <citation type="journal article" date="2015" name="Biotechnol. Biofuels">
        <title>Enhanced degradation of softwood versus hardwood by the white-rot fungus Pycnoporus coccineus.</title>
        <authorList>
            <person name="Couturier M."/>
            <person name="Navarro D."/>
            <person name="Chevret D."/>
            <person name="Henrissat B."/>
            <person name="Piumi F."/>
            <person name="Ruiz-Duenas F.J."/>
            <person name="Martinez A.T."/>
            <person name="Grigoriev I.V."/>
            <person name="Riley R."/>
            <person name="Lipzen A."/>
            <person name="Berrin J.G."/>
            <person name="Master E.R."/>
            <person name="Rosso M.N."/>
        </authorList>
    </citation>
    <scope>NUCLEOTIDE SEQUENCE [LARGE SCALE GENOMIC DNA]</scope>
    <source>
        <strain evidence="3 4">BRFM310</strain>
    </source>
</reference>
<sequence length="446" mass="47571">MQPLAMPSIHLYSAGSNARGQLASGNLDDAHHFMPCLFAGREPGSLPADIAGIDHIACGANHTLALLRKTYGRTELWGCGDGSRGQLGPSYLADVAQAGEDATAVFRRLHLDLPRSGEYGGVISDEYTVHLIAAGWETSYVVLSHPTRDDILLSMGANDFGNLGVGGELKRAYERGAQNQVYVVPLRDCLPAQCATGVLSILTLSSGPHHTITRVQIALPNGPSTTYLLGWGTARHGQLGAVHNASGRASPFISSPHLVSSNAESVTQIAIGNQHTTLLNTSGALIALGSNRKDQLTGLSTLLDVERVGCTWNGTYALLHNGALLATGSNTHSQLGRGTGGRERQGTLAPVRFPFQLRPGQVVQMACGSEHVLCVMNMEMEQGREPRREVWGWGWNEHGNLGTGGTEDVDLPVRMWPPPGEEERGKEGTVLCVWAGCGTSWILLQQ</sequence>
<dbReference type="InterPro" id="IPR051210">
    <property type="entry name" value="Ub_ligase/GEF_domain"/>
</dbReference>
<dbReference type="Pfam" id="PF00415">
    <property type="entry name" value="RCC1"/>
    <property type="match status" value="4"/>
</dbReference>
<feature type="repeat" description="RCC1" evidence="2">
    <location>
        <begin position="322"/>
        <end position="378"/>
    </location>
</feature>
<dbReference type="SUPFAM" id="SSF50985">
    <property type="entry name" value="RCC1/BLIP-II"/>
    <property type="match status" value="1"/>
</dbReference>
<dbReference type="Proteomes" id="UP000193067">
    <property type="component" value="Unassembled WGS sequence"/>
</dbReference>
<feature type="repeat" description="RCC1" evidence="2">
    <location>
        <begin position="9"/>
        <end position="69"/>
    </location>
</feature>
<keyword evidence="1" id="KW-0677">Repeat</keyword>
<evidence type="ECO:0000313" key="4">
    <source>
        <dbReference type="Proteomes" id="UP000193067"/>
    </source>
</evidence>